<proteinExistence type="predicted"/>
<dbReference type="InterPro" id="IPR013830">
    <property type="entry name" value="SGNH_hydro"/>
</dbReference>
<evidence type="ECO:0000259" key="1">
    <source>
        <dbReference type="Pfam" id="PF13472"/>
    </source>
</evidence>
<sequence>MPKKSIIWVGGNDLKILRVDPELSPKIIPSSLSTIREIIKLSNRISEKTYILTIPPIYTVPFYMKPFKSTHVMLSSLEALNHGIIQVAKEEGAEVIHCEQVLHGMQTTDILASDRIHLSEKAYEKIFSEINND</sequence>
<evidence type="ECO:0000313" key="2">
    <source>
        <dbReference type="EMBL" id="GAK53422.1"/>
    </source>
</evidence>
<dbReference type="Pfam" id="PF13472">
    <property type="entry name" value="Lipase_GDSL_2"/>
    <property type="match status" value="1"/>
</dbReference>
<dbReference type="HOGENOM" id="CLU_1902559_0_0_0"/>
<gene>
    <name evidence="2" type="ORF">U14_04687</name>
</gene>
<reference evidence="2" key="1">
    <citation type="journal article" date="2015" name="PeerJ">
        <title>First genomic representation of candidate bacterial phylum KSB3 points to enhanced environmental sensing as a trigger of wastewater bulking.</title>
        <authorList>
            <person name="Sekiguchi Y."/>
            <person name="Ohashi A."/>
            <person name="Parks D.H."/>
            <person name="Yamauchi T."/>
            <person name="Tyson G.W."/>
            <person name="Hugenholtz P."/>
        </authorList>
    </citation>
    <scope>NUCLEOTIDE SEQUENCE [LARGE SCALE GENOMIC DNA]</scope>
</reference>
<organism evidence="2">
    <name type="scientific">Candidatus Moduliflexus flocculans</name>
    <dbReference type="NCBI Taxonomy" id="1499966"/>
    <lineage>
        <taxon>Bacteria</taxon>
        <taxon>Candidatus Moduliflexota</taxon>
        <taxon>Candidatus Moduliflexia</taxon>
        <taxon>Candidatus Moduliflexales</taxon>
        <taxon>Candidatus Moduliflexaceae</taxon>
    </lineage>
</organism>
<name>A0A0S6W6V8_9BACT</name>
<protein>
    <submittedName>
        <fullName evidence="2">Lysophospholipase L1 and related esterases</fullName>
    </submittedName>
</protein>
<keyword evidence="3" id="KW-1185">Reference proteome</keyword>
<dbReference type="AlphaFoldDB" id="A0A0S6W6V8"/>
<dbReference type="SUPFAM" id="SSF52266">
    <property type="entry name" value="SGNH hydrolase"/>
    <property type="match status" value="1"/>
</dbReference>
<dbReference type="EMBL" id="DF820459">
    <property type="protein sequence ID" value="GAK53422.1"/>
    <property type="molecule type" value="Genomic_DNA"/>
</dbReference>
<accession>A0A0S6W6V8</accession>
<dbReference type="Proteomes" id="UP000030700">
    <property type="component" value="Unassembled WGS sequence"/>
</dbReference>
<dbReference type="Gene3D" id="3.40.50.1110">
    <property type="entry name" value="SGNH hydrolase"/>
    <property type="match status" value="1"/>
</dbReference>
<dbReference type="InterPro" id="IPR036514">
    <property type="entry name" value="SGNH_hydro_sf"/>
</dbReference>
<dbReference type="GO" id="GO:0016788">
    <property type="term" value="F:hydrolase activity, acting on ester bonds"/>
    <property type="evidence" value="ECO:0007669"/>
    <property type="project" value="InterPro"/>
</dbReference>
<dbReference type="STRING" id="1499966.U14_04687"/>
<feature type="domain" description="SGNH hydrolase-type esterase" evidence="1">
    <location>
        <begin position="6"/>
        <end position="124"/>
    </location>
</feature>
<evidence type="ECO:0000313" key="3">
    <source>
        <dbReference type="Proteomes" id="UP000030700"/>
    </source>
</evidence>